<accession>A0ABY9WX39</accession>
<sequence>MNKKNTTESNSFISRVRKNKIPQPSQTFKFSIEQWEKAFTSTPNPTDADKRLYEAGKWFSHRFQTIAQRSSAIEFGMSDQDKLTRLHCGTVNRDAKLVNAMTLESARENDILIAEKIIQSKYQSENSFNAATPEDLDEAAVDGLRFALDSVKLILKQKHPSSSFPQKESIPQDVILGRLRLHLNFGSLYDALVDLWNECVWNDWHVLSSGETDLVTPYTGERSEIHLADAISRYRLSTLTNEISFHVVETWSEIPAPLKRRASRGMYVQSISGSGKHRKIHFGPEPMDGDKPSLPFAKTIITEELYFSAMLDIDLPTTPGVTLRTLLNAWKALYYLSEALFSRLPSNSGVFSLQKLNEYSPTLSAGDLIEVIRRALDCPVPLSRSVLSYFVRGGFEGVMAEDDDSGEEFWHKPILRLQDSKYVPILAALNRPNLVRSIEFWTKRGGLDLEDRGTHFESYARKELAGAIERSPLTKHADVVRDDLVIPHKNGDEQIDLAFWIGNSLVLGEAKCILIPSSPNGKYHYYNTLIGAVAQIERKVNKFKSNITESLVRIPRKDGWEPERIKVIPIVLTSTPIGAGLVVRGVPVVDIRILRAYFDVRKMRYGVLAGRDGREETMKTVHFYESPKEAEENIQTYVLSPPQLALPRKFVSLDVRPLPLLAQDEKPAAVCTPQVKLPIGDDKFVIQEPEK</sequence>
<name>A0ABY9WX39_9BACT</name>
<dbReference type="Proteomes" id="UP001611383">
    <property type="component" value="Chromosome"/>
</dbReference>
<evidence type="ECO:0000313" key="1">
    <source>
        <dbReference type="EMBL" id="WNG47698.1"/>
    </source>
</evidence>
<dbReference type="RefSeq" id="WP_395804332.1">
    <property type="nucleotide sequence ID" value="NZ_CP043494.1"/>
</dbReference>
<keyword evidence="2" id="KW-1185">Reference proteome</keyword>
<protein>
    <submittedName>
        <fullName evidence="1">Uncharacterized protein</fullName>
    </submittedName>
</protein>
<proteinExistence type="predicted"/>
<gene>
    <name evidence="1" type="ORF">F0U60_28895</name>
</gene>
<dbReference type="EMBL" id="CP043494">
    <property type="protein sequence ID" value="WNG47698.1"/>
    <property type="molecule type" value="Genomic_DNA"/>
</dbReference>
<organism evidence="1 2">
    <name type="scientific">Archangium minus</name>
    <dbReference type="NCBI Taxonomy" id="83450"/>
    <lineage>
        <taxon>Bacteria</taxon>
        <taxon>Pseudomonadati</taxon>
        <taxon>Myxococcota</taxon>
        <taxon>Myxococcia</taxon>
        <taxon>Myxococcales</taxon>
        <taxon>Cystobacterineae</taxon>
        <taxon>Archangiaceae</taxon>
        <taxon>Archangium</taxon>
    </lineage>
</organism>
<evidence type="ECO:0000313" key="2">
    <source>
        <dbReference type="Proteomes" id="UP001611383"/>
    </source>
</evidence>
<reference evidence="1 2" key="1">
    <citation type="submission" date="2019-08" db="EMBL/GenBank/DDBJ databases">
        <title>Archangium and Cystobacter genomes.</title>
        <authorList>
            <person name="Chen I.-C.K."/>
            <person name="Wielgoss S."/>
        </authorList>
    </citation>
    <scope>NUCLEOTIDE SEQUENCE [LARGE SCALE GENOMIC DNA]</scope>
    <source>
        <strain evidence="1 2">Cbm 6</strain>
    </source>
</reference>